<organism evidence="1 2">
    <name type="scientific">Eumeta variegata</name>
    <name type="common">Bagworm moth</name>
    <name type="synonym">Eumeta japonica</name>
    <dbReference type="NCBI Taxonomy" id="151549"/>
    <lineage>
        <taxon>Eukaryota</taxon>
        <taxon>Metazoa</taxon>
        <taxon>Ecdysozoa</taxon>
        <taxon>Arthropoda</taxon>
        <taxon>Hexapoda</taxon>
        <taxon>Insecta</taxon>
        <taxon>Pterygota</taxon>
        <taxon>Neoptera</taxon>
        <taxon>Endopterygota</taxon>
        <taxon>Lepidoptera</taxon>
        <taxon>Glossata</taxon>
        <taxon>Ditrysia</taxon>
        <taxon>Tineoidea</taxon>
        <taxon>Psychidae</taxon>
        <taxon>Oiketicinae</taxon>
        <taxon>Eumeta</taxon>
    </lineage>
</organism>
<dbReference type="EMBL" id="BGZK01002735">
    <property type="protein sequence ID" value="GBP96107.1"/>
    <property type="molecule type" value="Genomic_DNA"/>
</dbReference>
<dbReference type="Proteomes" id="UP000299102">
    <property type="component" value="Unassembled WGS sequence"/>
</dbReference>
<evidence type="ECO:0000313" key="2">
    <source>
        <dbReference type="Proteomes" id="UP000299102"/>
    </source>
</evidence>
<dbReference type="AlphaFoldDB" id="A0A4C2AB44"/>
<comment type="caution">
    <text evidence="1">The sequence shown here is derived from an EMBL/GenBank/DDBJ whole genome shotgun (WGS) entry which is preliminary data.</text>
</comment>
<evidence type="ECO:0000313" key="1">
    <source>
        <dbReference type="EMBL" id="GBP96107.1"/>
    </source>
</evidence>
<sequence>MRIRSGITDSRAQWGCMLHVTVVTLNNRSDLAVAASTSTRHLNYKRDVALANEELAPSTRRPPPFCRRAFAAFKMAFYIEENLCLLLATSDILHKWSKCGLGLI</sequence>
<reference evidence="1 2" key="1">
    <citation type="journal article" date="2019" name="Commun. Biol.">
        <title>The bagworm genome reveals a unique fibroin gene that provides high tensile strength.</title>
        <authorList>
            <person name="Kono N."/>
            <person name="Nakamura H."/>
            <person name="Ohtoshi R."/>
            <person name="Tomita M."/>
            <person name="Numata K."/>
            <person name="Arakawa K."/>
        </authorList>
    </citation>
    <scope>NUCLEOTIDE SEQUENCE [LARGE SCALE GENOMIC DNA]</scope>
</reference>
<protein>
    <submittedName>
        <fullName evidence="1">Uncharacterized protein</fullName>
    </submittedName>
</protein>
<accession>A0A4C2AB44</accession>
<gene>
    <name evidence="1" type="ORF">EVAR_30350_1</name>
</gene>
<proteinExistence type="predicted"/>
<name>A0A4C2AB44_EUMVA</name>
<keyword evidence="2" id="KW-1185">Reference proteome</keyword>